<dbReference type="CDD" id="cd00757">
    <property type="entry name" value="ThiF_MoeB_HesA_family"/>
    <property type="match status" value="1"/>
</dbReference>
<keyword evidence="13" id="KW-1133">Transmembrane helix</keyword>
<evidence type="ECO:0000256" key="5">
    <source>
        <dbReference type="ARBA" id="ARBA00052218"/>
    </source>
</evidence>
<dbReference type="EC" id="2.7.7.80" evidence="8"/>
<evidence type="ECO:0000256" key="4">
    <source>
        <dbReference type="ARBA" id="ARBA00022840"/>
    </source>
</evidence>
<accession>A0A1N7MC86</accession>
<feature type="transmembrane region" description="Helical" evidence="13">
    <location>
        <begin position="27"/>
        <end position="48"/>
    </location>
</feature>
<dbReference type="STRING" id="1086013.SAMN05421774_102578"/>
<evidence type="ECO:0000256" key="13">
    <source>
        <dbReference type="SAM" id="Phobius"/>
    </source>
</evidence>
<dbReference type="FunFam" id="3.40.50.720:FF:000033">
    <property type="entry name" value="Adenylyltransferase and sulfurtransferase MOCS3"/>
    <property type="match status" value="1"/>
</dbReference>
<dbReference type="EMBL" id="FTOT01000002">
    <property type="protein sequence ID" value="SIS83683.1"/>
    <property type="molecule type" value="Genomic_DNA"/>
</dbReference>
<dbReference type="InterPro" id="IPR035985">
    <property type="entry name" value="Ubiquitin-activating_enz"/>
</dbReference>
<dbReference type="GO" id="GO:0004792">
    <property type="term" value="F:thiosulfate-cyanide sulfurtransferase activity"/>
    <property type="evidence" value="ECO:0007669"/>
    <property type="project" value="TreeGrafter"/>
</dbReference>
<keyword evidence="3" id="KW-0547">Nucleotide-binding</keyword>
<evidence type="ECO:0000256" key="7">
    <source>
        <dbReference type="ARBA" id="ARBA00063809"/>
    </source>
</evidence>
<evidence type="ECO:0000256" key="12">
    <source>
        <dbReference type="ARBA" id="ARBA00078531"/>
    </source>
</evidence>
<dbReference type="SUPFAM" id="SSF69572">
    <property type="entry name" value="Activating enzymes of the ubiquitin-like proteins"/>
    <property type="match status" value="1"/>
</dbReference>
<evidence type="ECO:0000256" key="1">
    <source>
        <dbReference type="ARBA" id="ARBA00009919"/>
    </source>
</evidence>
<feature type="domain" description="THIF-type NAD/FAD binding fold" evidence="14">
    <location>
        <begin position="104"/>
        <end position="339"/>
    </location>
</feature>
<dbReference type="PANTHER" id="PTHR10953">
    <property type="entry name" value="UBIQUITIN-ACTIVATING ENZYME E1"/>
    <property type="match status" value="1"/>
</dbReference>
<evidence type="ECO:0000256" key="10">
    <source>
        <dbReference type="ARBA" id="ARBA00075110"/>
    </source>
</evidence>
<evidence type="ECO:0000256" key="6">
    <source>
        <dbReference type="ARBA" id="ARBA00055169"/>
    </source>
</evidence>
<evidence type="ECO:0000259" key="14">
    <source>
        <dbReference type="Pfam" id="PF00899"/>
    </source>
</evidence>
<protein>
    <recommendedName>
        <fullName evidence="9">Molybdopterin-synthase adenylyltransferase</fullName>
        <ecNumber evidence="8">2.7.7.80</ecNumber>
    </recommendedName>
    <alternativeName>
        <fullName evidence="12">MoaD protein adenylase</fullName>
    </alternativeName>
    <alternativeName>
        <fullName evidence="10">Molybdopterin-converting factor subunit 1 adenylase</fullName>
    </alternativeName>
    <alternativeName>
        <fullName evidence="11">Sulfur carrier protein MoaD adenylyltransferase</fullName>
    </alternativeName>
</protein>
<dbReference type="RefSeq" id="WP_076529747.1">
    <property type="nucleotide sequence ID" value="NZ_BMEH01000002.1"/>
</dbReference>
<dbReference type="NCBIfam" id="NF004281">
    <property type="entry name" value="PRK05690.1"/>
    <property type="match status" value="1"/>
</dbReference>
<dbReference type="GO" id="GO:0008641">
    <property type="term" value="F:ubiquitin-like modifier activating enzyme activity"/>
    <property type="evidence" value="ECO:0007669"/>
    <property type="project" value="InterPro"/>
</dbReference>
<dbReference type="InterPro" id="IPR000594">
    <property type="entry name" value="ThiF_NAD_FAD-bd"/>
</dbReference>
<comment type="subunit">
    <text evidence="7">Homodimer. Forms a stable heterotetrameric complex of 2 MoeB and 2 MoaD during adenylation of MoaD.</text>
</comment>
<dbReference type="GO" id="GO:0005829">
    <property type="term" value="C:cytosol"/>
    <property type="evidence" value="ECO:0007669"/>
    <property type="project" value="TreeGrafter"/>
</dbReference>
<keyword evidence="16" id="KW-1185">Reference proteome</keyword>
<evidence type="ECO:0000256" key="9">
    <source>
        <dbReference type="ARBA" id="ARBA00073635"/>
    </source>
</evidence>
<dbReference type="AlphaFoldDB" id="A0A1N7MC86"/>
<feature type="transmembrane region" description="Helical" evidence="13">
    <location>
        <begin position="60"/>
        <end position="80"/>
    </location>
</feature>
<keyword evidence="2 15" id="KW-0808">Transferase</keyword>
<proteinExistence type="inferred from homology"/>
<evidence type="ECO:0000256" key="8">
    <source>
        <dbReference type="ARBA" id="ARBA00066884"/>
    </source>
</evidence>
<dbReference type="Pfam" id="PF00899">
    <property type="entry name" value="ThiF"/>
    <property type="match status" value="1"/>
</dbReference>
<evidence type="ECO:0000313" key="15">
    <source>
        <dbReference type="EMBL" id="SIS83683.1"/>
    </source>
</evidence>
<gene>
    <name evidence="15" type="ORF">SAMN05421774_102578</name>
</gene>
<keyword evidence="13" id="KW-0812">Transmembrane</keyword>
<reference evidence="15 16" key="1">
    <citation type="submission" date="2017-01" db="EMBL/GenBank/DDBJ databases">
        <authorList>
            <person name="Mah S.A."/>
            <person name="Swanson W.J."/>
            <person name="Moy G.W."/>
            <person name="Vacquier V.D."/>
        </authorList>
    </citation>
    <scope>NUCLEOTIDE SEQUENCE [LARGE SCALE GENOMIC DNA]</scope>
    <source>
        <strain evidence="15 16">DSM 26375</strain>
    </source>
</reference>
<dbReference type="GO" id="GO:0061605">
    <property type="term" value="F:molybdopterin-synthase adenylyltransferase activity"/>
    <property type="evidence" value="ECO:0007669"/>
    <property type="project" value="UniProtKB-EC"/>
</dbReference>
<organism evidence="15 16">
    <name type="scientific">Gemmobacter megaterium</name>
    <dbReference type="NCBI Taxonomy" id="1086013"/>
    <lineage>
        <taxon>Bacteria</taxon>
        <taxon>Pseudomonadati</taxon>
        <taxon>Pseudomonadota</taxon>
        <taxon>Alphaproteobacteria</taxon>
        <taxon>Rhodobacterales</taxon>
        <taxon>Paracoccaceae</taxon>
        <taxon>Gemmobacter</taxon>
    </lineage>
</organism>
<name>A0A1N7MC86_9RHOB</name>
<keyword evidence="15" id="KW-0548">Nucleotidyltransferase</keyword>
<evidence type="ECO:0000256" key="11">
    <source>
        <dbReference type="ARBA" id="ARBA00075328"/>
    </source>
</evidence>
<comment type="function">
    <text evidence="6">Catalyzes the adenylation by ATP of the carboxyl group of the C-terminal glycine of sulfur carrier protein MoaD.</text>
</comment>
<keyword evidence="4" id="KW-0067">ATP-binding</keyword>
<dbReference type="GO" id="GO:0008146">
    <property type="term" value="F:sulfotransferase activity"/>
    <property type="evidence" value="ECO:0007669"/>
    <property type="project" value="TreeGrafter"/>
</dbReference>
<evidence type="ECO:0000313" key="16">
    <source>
        <dbReference type="Proteomes" id="UP000186141"/>
    </source>
</evidence>
<dbReference type="OrthoDB" id="9804286at2"/>
<comment type="catalytic activity">
    <reaction evidence="5">
        <text>[molybdopterin-synthase sulfur-carrier protein]-C-terminal Gly-Gly + ATP + H(+) = [molybdopterin-synthase sulfur-carrier protein]-C-terminal Gly-Gly-AMP + diphosphate</text>
        <dbReference type="Rhea" id="RHEA:43616"/>
        <dbReference type="Rhea" id="RHEA-COMP:12159"/>
        <dbReference type="Rhea" id="RHEA-COMP:12202"/>
        <dbReference type="ChEBI" id="CHEBI:15378"/>
        <dbReference type="ChEBI" id="CHEBI:30616"/>
        <dbReference type="ChEBI" id="CHEBI:33019"/>
        <dbReference type="ChEBI" id="CHEBI:90618"/>
        <dbReference type="ChEBI" id="CHEBI:90778"/>
        <dbReference type="EC" id="2.7.7.80"/>
    </reaction>
</comment>
<dbReference type="GO" id="GO:0005524">
    <property type="term" value="F:ATP binding"/>
    <property type="evidence" value="ECO:0007669"/>
    <property type="project" value="UniProtKB-KW"/>
</dbReference>
<dbReference type="PANTHER" id="PTHR10953:SF102">
    <property type="entry name" value="ADENYLYLTRANSFERASE AND SULFURTRANSFERASE MOCS3"/>
    <property type="match status" value="1"/>
</dbReference>
<dbReference type="Proteomes" id="UP000186141">
    <property type="component" value="Unassembled WGS sequence"/>
</dbReference>
<keyword evidence="13" id="KW-0472">Membrane</keyword>
<comment type="similarity">
    <text evidence="1">Belongs to the HesA/MoeB/ThiF family.</text>
</comment>
<evidence type="ECO:0000256" key="3">
    <source>
        <dbReference type="ARBA" id="ARBA00022741"/>
    </source>
</evidence>
<evidence type="ECO:0000256" key="2">
    <source>
        <dbReference type="ARBA" id="ARBA00022679"/>
    </source>
</evidence>
<sequence length="348" mass="36527">MLAVLALAAVIWLGGAALRLSRPLRGLLLGLLYLAVILAQLVLPEGSALRVATGGRAEPWLVLGGVGLLILGYRAGLRWLKGRAAPEARPEATGPLSDAELTRYARHIVLREVGGPGQVRLKQARVLVVGAGGLGSPVVLYLAASGVGVIGVIDDDIVEPGNLQRQILHADDRIGLPKVRSAQIAAQALNPHVDVRPYQRRLDEAVARELIGAYDLVLDGTDNFDTRYLVNRICVELGKPLISGAIGQWEGQISLFAPKLGAPCYECVFPERPAPGLVPSCAEAGVIAPLPGVVGSVMALEAVKHMTGAGETLSGRLMIFDGLYGESRMVGVHPRADCPICSGVARGG</sequence>
<dbReference type="Gene3D" id="3.40.50.720">
    <property type="entry name" value="NAD(P)-binding Rossmann-like Domain"/>
    <property type="match status" value="1"/>
</dbReference>
<dbReference type="InterPro" id="IPR045886">
    <property type="entry name" value="ThiF/MoeB/HesA"/>
</dbReference>